<evidence type="ECO:0000313" key="1">
    <source>
        <dbReference type="EMBL" id="GHE76924.1"/>
    </source>
</evidence>
<dbReference type="EMBL" id="BNAH01000001">
    <property type="protein sequence ID" value="GHE76924.1"/>
    <property type="molecule type" value="Genomic_DNA"/>
</dbReference>
<dbReference type="Pfam" id="PF19669">
    <property type="entry name" value="DUF6172"/>
    <property type="match status" value="1"/>
</dbReference>
<dbReference type="RefSeq" id="WP_189376079.1">
    <property type="nucleotide sequence ID" value="NZ_BNAH01000001.1"/>
</dbReference>
<dbReference type="InterPro" id="IPR046170">
    <property type="entry name" value="DUF6172"/>
</dbReference>
<accession>A0ABQ3IE49</accession>
<organism evidence="1 2">
    <name type="scientific">Thalassotalea profundi</name>
    <dbReference type="NCBI Taxonomy" id="2036687"/>
    <lineage>
        <taxon>Bacteria</taxon>
        <taxon>Pseudomonadati</taxon>
        <taxon>Pseudomonadota</taxon>
        <taxon>Gammaproteobacteria</taxon>
        <taxon>Alteromonadales</taxon>
        <taxon>Colwelliaceae</taxon>
        <taxon>Thalassotalea</taxon>
    </lineage>
</organism>
<proteinExistence type="predicted"/>
<dbReference type="Proteomes" id="UP000626370">
    <property type="component" value="Unassembled WGS sequence"/>
</dbReference>
<reference evidence="2" key="1">
    <citation type="journal article" date="2019" name="Int. J. Syst. Evol. Microbiol.">
        <title>The Global Catalogue of Microorganisms (GCM) 10K type strain sequencing project: providing services to taxonomists for standard genome sequencing and annotation.</title>
        <authorList>
            <consortium name="The Broad Institute Genomics Platform"/>
            <consortium name="The Broad Institute Genome Sequencing Center for Infectious Disease"/>
            <person name="Wu L."/>
            <person name="Ma J."/>
        </authorList>
    </citation>
    <scope>NUCLEOTIDE SEQUENCE [LARGE SCALE GENOMIC DNA]</scope>
    <source>
        <strain evidence="2">CGMCC 1.15922</strain>
    </source>
</reference>
<comment type="caution">
    <text evidence="1">The sequence shown here is derived from an EMBL/GenBank/DDBJ whole genome shotgun (WGS) entry which is preliminary data.</text>
</comment>
<evidence type="ECO:0000313" key="2">
    <source>
        <dbReference type="Proteomes" id="UP000626370"/>
    </source>
</evidence>
<keyword evidence="2" id="KW-1185">Reference proteome</keyword>
<gene>
    <name evidence="1" type="ORF">GCM10011501_00370</name>
</gene>
<sequence length="101" mass="11794">MKKTFSLVHEKIKRPRLVDAIKHEVKKYIKRERNKTLPEGADYLDFDCQYGKTKDDAKEIHLSAINKCIDEADKLELESFYLEIIAKPGHRMSSLDQADQD</sequence>
<name>A0ABQ3IE49_9GAMM</name>
<protein>
    <submittedName>
        <fullName evidence="1">Uncharacterized protein</fullName>
    </submittedName>
</protein>